<evidence type="ECO:0000313" key="4">
    <source>
        <dbReference type="Proteomes" id="UP000068603"/>
    </source>
</evidence>
<dbReference type="Proteomes" id="UP000473470">
    <property type="component" value="Unassembled WGS sequence"/>
</dbReference>
<proteinExistence type="predicted"/>
<gene>
    <name evidence="3" type="ORF">DF017_10480</name>
    <name evidence="1" type="ORF">F7R25_33590</name>
    <name evidence="2" type="ORF">WT44_05995</name>
</gene>
<dbReference type="Proteomes" id="UP000281098">
    <property type="component" value="Unassembled WGS sequence"/>
</dbReference>
<evidence type="ECO:0000313" key="3">
    <source>
        <dbReference type="EMBL" id="RQY94422.1"/>
    </source>
</evidence>
<dbReference type="EMBL" id="QTPM01000010">
    <property type="protein sequence ID" value="RQY94422.1"/>
    <property type="molecule type" value="Genomic_DNA"/>
</dbReference>
<accession>A0A125HZW4</accession>
<organism evidence="2">
    <name type="scientific">Burkholderia stagnalis</name>
    <dbReference type="NCBI Taxonomy" id="1503054"/>
    <lineage>
        <taxon>Bacteria</taxon>
        <taxon>Pseudomonadati</taxon>
        <taxon>Pseudomonadota</taxon>
        <taxon>Betaproteobacteria</taxon>
        <taxon>Burkholderiales</taxon>
        <taxon>Burkholderiaceae</taxon>
        <taxon>Burkholderia</taxon>
        <taxon>Burkholderia cepacia complex</taxon>
    </lineage>
</organism>
<keyword evidence="5" id="KW-1185">Reference proteome</keyword>
<evidence type="ECO:0000313" key="5">
    <source>
        <dbReference type="Proteomes" id="UP000281098"/>
    </source>
</evidence>
<comment type="caution">
    <text evidence="2">The sequence shown here is derived from an EMBL/GenBank/DDBJ whole genome shotgun (WGS) entry which is preliminary data.</text>
</comment>
<dbReference type="AlphaFoldDB" id="A0A125HZW4"/>
<reference evidence="3 5" key="2">
    <citation type="submission" date="2018-08" db="EMBL/GenBank/DDBJ databases">
        <title>Comparative analysis of Burkholderia isolates from Puerto Rico.</title>
        <authorList>
            <person name="Hall C."/>
            <person name="Sahl J."/>
            <person name="Wagner D."/>
        </authorList>
    </citation>
    <scope>NUCLEOTIDE SEQUENCE [LARGE SCALE GENOMIC DNA]</scope>
    <source>
        <strain evidence="3 5">Bp8966</strain>
    </source>
</reference>
<dbReference type="EMBL" id="VZOK01000090">
    <property type="protein sequence ID" value="KAB0632291.1"/>
    <property type="molecule type" value="Genomic_DNA"/>
</dbReference>
<dbReference type="STRING" id="1503054.WT74_18455"/>
<evidence type="ECO:0000313" key="1">
    <source>
        <dbReference type="EMBL" id="KAB0632291.1"/>
    </source>
</evidence>
<dbReference type="GeneID" id="93058257"/>
<evidence type="ECO:0000313" key="6">
    <source>
        <dbReference type="Proteomes" id="UP000473470"/>
    </source>
</evidence>
<sequence>MFELDGALLLPDRRPVALRDVAGSRGLVVVGVGRGGERGFQMVHRFHDVGERLAAAGIHLAFVYPRDSARHVMDPISVASARFRRHPCLLLDADGRCFRQGVPPRSLRAVCLGSALDRLAGIDIDVCDAAWESAFLAFLTGRQIDLSH</sequence>
<evidence type="ECO:0000313" key="2">
    <source>
        <dbReference type="EMBL" id="KWA66608.1"/>
    </source>
</evidence>
<dbReference type="RefSeq" id="WP_059557806.1">
    <property type="nucleotide sequence ID" value="NZ_CABVPM010000121.1"/>
</dbReference>
<dbReference type="Proteomes" id="UP000068603">
    <property type="component" value="Unassembled WGS sequence"/>
</dbReference>
<name>A0A125HZW4_9BURK</name>
<protein>
    <submittedName>
        <fullName evidence="2">Uncharacterized protein</fullName>
    </submittedName>
</protein>
<reference evidence="2 4" key="1">
    <citation type="submission" date="2015-11" db="EMBL/GenBank/DDBJ databases">
        <title>Expanding the genomic diversity of Burkholderia species for the development of highly accurate diagnostics.</title>
        <authorList>
            <person name="Sahl J."/>
            <person name="Keim P."/>
            <person name="Wagner D."/>
        </authorList>
    </citation>
    <scope>NUCLEOTIDE SEQUENCE [LARGE SCALE GENOMIC DNA]</scope>
    <source>
        <strain evidence="2 4">MSMB1960WGS</strain>
    </source>
</reference>
<reference evidence="1 6" key="3">
    <citation type="submission" date="2019-09" db="EMBL/GenBank/DDBJ databases">
        <title>Draft genome sequences of 48 bacterial type strains from the CCUG.</title>
        <authorList>
            <person name="Tunovic T."/>
            <person name="Pineiro-Iglesias B."/>
            <person name="Unosson C."/>
            <person name="Inganas E."/>
            <person name="Ohlen M."/>
            <person name="Cardew S."/>
            <person name="Jensie-Markopoulos S."/>
            <person name="Salva-Serra F."/>
            <person name="Jaen-Luchoro D."/>
            <person name="Karlsson R."/>
            <person name="Svensson-Stadler L."/>
            <person name="Chun J."/>
            <person name="Moore E."/>
        </authorList>
    </citation>
    <scope>NUCLEOTIDE SEQUENCE [LARGE SCALE GENOMIC DNA]</scope>
    <source>
        <strain evidence="1 6">CCUG 65686</strain>
    </source>
</reference>
<dbReference type="KEGG" id="bstg:WT74_18455"/>
<dbReference type="EMBL" id="LPHB01000019">
    <property type="protein sequence ID" value="KWA66608.1"/>
    <property type="molecule type" value="Genomic_DNA"/>
</dbReference>